<dbReference type="EMBL" id="MU004366">
    <property type="protein sequence ID" value="KAF2654303.1"/>
    <property type="molecule type" value="Genomic_DNA"/>
</dbReference>
<evidence type="ECO:0000313" key="2">
    <source>
        <dbReference type="Proteomes" id="UP000799324"/>
    </source>
</evidence>
<name>A0A6A6T5V9_9PLEO</name>
<gene>
    <name evidence="1" type="ORF">K491DRAFT_475417</name>
</gene>
<dbReference type="AlphaFoldDB" id="A0A6A6T5V9"/>
<organism evidence="1 2">
    <name type="scientific">Lophiostoma macrostomum CBS 122681</name>
    <dbReference type="NCBI Taxonomy" id="1314788"/>
    <lineage>
        <taxon>Eukaryota</taxon>
        <taxon>Fungi</taxon>
        <taxon>Dikarya</taxon>
        <taxon>Ascomycota</taxon>
        <taxon>Pezizomycotina</taxon>
        <taxon>Dothideomycetes</taxon>
        <taxon>Pleosporomycetidae</taxon>
        <taxon>Pleosporales</taxon>
        <taxon>Lophiostomataceae</taxon>
        <taxon>Lophiostoma</taxon>
    </lineage>
</organism>
<keyword evidence="2" id="KW-1185">Reference proteome</keyword>
<reference evidence="1" key="1">
    <citation type="journal article" date="2020" name="Stud. Mycol.">
        <title>101 Dothideomycetes genomes: a test case for predicting lifestyles and emergence of pathogens.</title>
        <authorList>
            <person name="Haridas S."/>
            <person name="Albert R."/>
            <person name="Binder M."/>
            <person name="Bloem J."/>
            <person name="Labutti K."/>
            <person name="Salamov A."/>
            <person name="Andreopoulos B."/>
            <person name="Baker S."/>
            <person name="Barry K."/>
            <person name="Bills G."/>
            <person name="Bluhm B."/>
            <person name="Cannon C."/>
            <person name="Castanera R."/>
            <person name="Culley D."/>
            <person name="Daum C."/>
            <person name="Ezra D."/>
            <person name="Gonzalez J."/>
            <person name="Henrissat B."/>
            <person name="Kuo A."/>
            <person name="Liang C."/>
            <person name="Lipzen A."/>
            <person name="Lutzoni F."/>
            <person name="Magnuson J."/>
            <person name="Mondo S."/>
            <person name="Nolan M."/>
            <person name="Ohm R."/>
            <person name="Pangilinan J."/>
            <person name="Park H.-J."/>
            <person name="Ramirez L."/>
            <person name="Alfaro M."/>
            <person name="Sun H."/>
            <person name="Tritt A."/>
            <person name="Yoshinaga Y."/>
            <person name="Zwiers L.-H."/>
            <person name="Turgeon B."/>
            <person name="Goodwin S."/>
            <person name="Spatafora J."/>
            <person name="Crous P."/>
            <person name="Grigoriev I."/>
        </authorList>
    </citation>
    <scope>NUCLEOTIDE SEQUENCE</scope>
    <source>
        <strain evidence="1">CBS 122681</strain>
    </source>
</reference>
<protein>
    <submittedName>
        <fullName evidence="1">Uncharacterized protein</fullName>
    </submittedName>
</protein>
<sequence>MEASTAEDIQDVPEELICVLQMLLDRKLKDIPPQLRTQLPSIKAILEYSVDNQFPYDRYAFHITRFLLSTQFIPRLIARSAAHVERATTFVGVLELRGEAVQNLRDLIPKHEWSHNALLAYFVSNCDGQYCFIAYYRQTRLRLERAVRAIVTGKATKLQKLYLRACAEAEPASILDKGSTQPELEPTYYRERFIYEFFRAHRDYEVYMFHDGTTLDKQVRAETGLMRGKMETFTL</sequence>
<proteinExistence type="predicted"/>
<accession>A0A6A6T5V9</accession>
<dbReference type="Proteomes" id="UP000799324">
    <property type="component" value="Unassembled WGS sequence"/>
</dbReference>
<evidence type="ECO:0000313" key="1">
    <source>
        <dbReference type="EMBL" id="KAF2654303.1"/>
    </source>
</evidence>